<keyword evidence="1" id="KW-0732">Signal</keyword>
<dbReference type="STRING" id="1111454.HMPREF1250_1648"/>
<evidence type="ECO:0000313" key="2">
    <source>
        <dbReference type="EMBL" id="ERT57195.1"/>
    </source>
</evidence>
<evidence type="ECO:0008006" key="4">
    <source>
        <dbReference type="Google" id="ProtNLM"/>
    </source>
</evidence>
<dbReference type="AlphaFoldDB" id="U7UCX3"/>
<protein>
    <recommendedName>
        <fullName evidence="4">Tat pathway signal sequence domain protein</fullName>
    </recommendedName>
</protein>
<keyword evidence="3" id="KW-1185">Reference proteome</keyword>
<proteinExistence type="predicted"/>
<gene>
    <name evidence="2" type="ORF">HMPREF1250_1648</name>
</gene>
<evidence type="ECO:0000256" key="1">
    <source>
        <dbReference type="SAM" id="SignalP"/>
    </source>
</evidence>
<feature type="chain" id="PRO_5004688619" description="Tat pathway signal sequence domain protein" evidence="1">
    <location>
        <begin position="33"/>
        <end position="119"/>
    </location>
</feature>
<comment type="caution">
    <text evidence="2">The sequence shown here is derived from an EMBL/GenBank/DDBJ whole genome shotgun (WGS) entry which is preliminary data.</text>
</comment>
<organism evidence="2 3">
    <name type="scientific">Megasphaera vaginalis</name>
    <name type="common">ex Srinivasan et al. 2021</name>
    <dbReference type="NCBI Taxonomy" id="1111454"/>
    <lineage>
        <taxon>Bacteria</taxon>
        <taxon>Bacillati</taxon>
        <taxon>Bacillota</taxon>
        <taxon>Negativicutes</taxon>
        <taxon>Veillonellales</taxon>
        <taxon>Veillonellaceae</taxon>
        <taxon>Megasphaera</taxon>
    </lineage>
</organism>
<name>U7UCX3_9FIRM</name>
<feature type="signal peptide" evidence="1">
    <location>
        <begin position="1"/>
        <end position="32"/>
    </location>
</feature>
<dbReference type="OrthoDB" id="9936840at2"/>
<dbReference type="EMBL" id="AWXA01000053">
    <property type="protein sequence ID" value="ERT57195.1"/>
    <property type="molecule type" value="Genomic_DNA"/>
</dbReference>
<dbReference type="RefSeq" id="WP_023054501.1">
    <property type="nucleotide sequence ID" value="NZ_AWXA01000053.1"/>
</dbReference>
<reference evidence="2 3" key="1">
    <citation type="submission" date="2013-09" db="EMBL/GenBank/DDBJ databases">
        <authorList>
            <person name="Durkin A.S."/>
            <person name="Haft D.R."/>
            <person name="McCorrison J."/>
            <person name="Torralba M."/>
            <person name="Gillis M."/>
            <person name="Haft D.H."/>
            <person name="Methe B."/>
            <person name="Sutton G."/>
            <person name="Nelson K.E."/>
        </authorList>
    </citation>
    <scope>NUCLEOTIDE SEQUENCE [LARGE SCALE GENOMIC DNA]</scope>
    <source>
        <strain evidence="2 3">BV3C16-1</strain>
    </source>
</reference>
<dbReference type="PATRIC" id="fig|1111454.3.peg.1940"/>
<sequence>MDTEQTDRRRMLTALVCALCATVLFAAGTVSASSPVGSVNNRQVVYTTGSNGMTGPIVNYEHYRIMADGHMEPIVNHDTYVINTQGQQERVQPVNYRYQRSDCRSGGFCSYGARAGFHR</sequence>
<dbReference type="Proteomes" id="UP000017090">
    <property type="component" value="Unassembled WGS sequence"/>
</dbReference>
<accession>U7UCX3</accession>
<evidence type="ECO:0000313" key="3">
    <source>
        <dbReference type="Proteomes" id="UP000017090"/>
    </source>
</evidence>